<protein>
    <submittedName>
        <fullName evidence="1">Uncharacterized protein</fullName>
    </submittedName>
</protein>
<accession>A0A8T0J291</accession>
<dbReference type="EMBL" id="CM026422">
    <property type="protein sequence ID" value="KAG0588991.1"/>
    <property type="molecule type" value="Genomic_DNA"/>
</dbReference>
<comment type="caution">
    <text evidence="1">The sequence shown here is derived from an EMBL/GenBank/DDBJ whole genome shotgun (WGS) entry which is preliminary data.</text>
</comment>
<gene>
    <name evidence="1" type="ORF">KC19_2G283500</name>
</gene>
<dbReference type="Proteomes" id="UP000822688">
    <property type="component" value="Chromosome 2"/>
</dbReference>
<proteinExistence type="predicted"/>
<reference evidence="1" key="1">
    <citation type="submission" date="2020-06" db="EMBL/GenBank/DDBJ databases">
        <title>WGS assembly of Ceratodon purpureus strain R40.</title>
        <authorList>
            <person name="Carey S.B."/>
            <person name="Jenkins J."/>
            <person name="Shu S."/>
            <person name="Lovell J.T."/>
            <person name="Sreedasyam A."/>
            <person name="Maumus F."/>
            <person name="Tiley G.P."/>
            <person name="Fernandez-Pozo N."/>
            <person name="Barry K."/>
            <person name="Chen C."/>
            <person name="Wang M."/>
            <person name="Lipzen A."/>
            <person name="Daum C."/>
            <person name="Saski C.A."/>
            <person name="Payton A.C."/>
            <person name="Mcbreen J.C."/>
            <person name="Conrad R.E."/>
            <person name="Kollar L.M."/>
            <person name="Olsson S."/>
            <person name="Huttunen S."/>
            <person name="Landis J.B."/>
            <person name="Wickett N.J."/>
            <person name="Johnson M.G."/>
            <person name="Rensing S.A."/>
            <person name="Grimwood J."/>
            <person name="Schmutz J."/>
            <person name="Mcdaniel S.F."/>
        </authorList>
    </citation>
    <scope>NUCLEOTIDE SEQUENCE</scope>
    <source>
        <strain evidence="1">R40</strain>
    </source>
</reference>
<organism evidence="1 2">
    <name type="scientific">Ceratodon purpureus</name>
    <name type="common">Fire moss</name>
    <name type="synonym">Dicranum purpureum</name>
    <dbReference type="NCBI Taxonomy" id="3225"/>
    <lineage>
        <taxon>Eukaryota</taxon>
        <taxon>Viridiplantae</taxon>
        <taxon>Streptophyta</taxon>
        <taxon>Embryophyta</taxon>
        <taxon>Bryophyta</taxon>
        <taxon>Bryophytina</taxon>
        <taxon>Bryopsida</taxon>
        <taxon>Dicranidae</taxon>
        <taxon>Pseudoditrichales</taxon>
        <taxon>Ditrichaceae</taxon>
        <taxon>Ceratodon</taxon>
    </lineage>
</organism>
<name>A0A8T0J291_CERPU</name>
<keyword evidence="2" id="KW-1185">Reference proteome</keyword>
<dbReference type="AlphaFoldDB" id="A0A8T0J291"/>
<evidence type="ECO:0000313" key="1">
    <source>
        <dbReference type="EMBL" id="KAG0588991.1"/>
    </source>
</evidence>
<sequence length="131" mass="13878">MDLNLINNRERIHDEALPSSSSTVHGESEALIRTRGNSLDEFGTAFATAGGFISKDIGMLWPPVSGGIADYQAPIAPQYLPIRPPSPPAAPIAGLDEMDAAEASLHSLLALASAVGLPRQIEREEAAKFMV</sequence>
<evidence type="ECO:0000313" key="2">
    <source>
        <dbReference type="Proteomes" id="UP000822688"/>
    </source>
</evidence>